<accession>A0ABQ9LMD6</accession>
<keyword evidence="3" id="KW-1185">Reference proteome</keyword>
<evidence type="ECO:0000256" key="1">
    <source>
        <dbReference type="SAM" id="Phobius"/>
    </source>
</evidence>
<keyword evidence="1" id="KW-0812">Transmembrane</keyword>
<comment type="caution">
    <text evidence="2">The sequence shown here is derived from an EMBL/GenBank/DDBJ whole genome shotgun (WGS) entry which is preliminary data.</text>
</comment>
<dbReference type="Proteomes" id="UP001174677">
    <property type="component" value="Chromosome 11"/>
</dbReference>
<keyword evidence="1" id="KW-0472">Membrane</keyword>
<proteinExistence type="predicted"/>
<reference evidence="2" key="1">
    <citation type="journal article" date="2023" name="Plant Biotechnol. J.">
        <title>Chromosome-level wild Hevea brasiliensis genome provides new tools for genomic-assisted breeding and valuable loci to elevate rubber yield.</title>
        <authorList>
            <person name="Cheng H."/>
            <person name="Song X."/>
            <person name="Hu Y."/>
            <person name="Wu T."/>
            <person name="Yang Q."/>
            <person name="An Z."/>
            <person name="Feng S."/>
            <person name="Deng Z."/>
            <person name="Wu W."/>
            <person name="Zeng X."/>
            <person name="Tu M."/>
            <person name="Wang X."/>
            <person name="Huang H."/>
        </authorList>
    </citation>
    <scope>NUCLEOTIDE SEQUENCE</scope>
    <source>
        <strain evidence="2">MT/VB/25A 57/8</strain>
    </source>
</reference>
<feature type="transmembrane region" description="Helical" evidence="1">
    <location>
        <begin position="28"/>
        <end position="46"/>
    </location>
</feature>
<sequence>MELVAKKGLQQYFLQLQHHPLRTKVPPFILSLCVFLIISALFLREISGIHKLQFRRCAFYVEPFLTWLNQLFGFAYLEPFGHFLHIILDKMFEGKKDTKTVAKIAVLERLALSPWSNMLFMIYYCVIVEKYPTMQFTSWTLCFCPVVWWLCQQYVPLQFCDHFPVGVFLNQRAMSMVLTKG</sequence>
<protein>
    <submittedName>
        <fullName evidence="2">Uncharacterized protein</fullName>
    </submittedName>
</protein>
<organism evidence="2 3">
    <name type="scientific">Hevea brasiliensis</name>
    <name type="common">Para rubber tree</name>
    <name type="synonym">Siphonia brasiliensis</name>
    <dbReference type="NCBI Taxonomy" id="3981"/>
    <lineage>
        <taxon>Eukaryota</taxon>
        <taxon>Viridiplantae</taxon>
        <taxon>Streptophyta</taxon>
        <taxon>Embryophyta</taxon>
        <taxon>Tracheophyta</taxon>
        <taxon>Spermatophyta</taxon>
        <taxon>Magnoliopsida</taxon>
        <taxon>eudicotyledons</taxon>
        <taxon>Gunneridae</taxon>
        <taxon>Pentapetalae</taxon>
        <taxon>rosids</taxon>
        <taxon>fabids</taxon>
        <taxon>Malpighiales</taxon>
        <taxon>Euphorbiaceae</taxon>
        <taxon>Crotonoideae</taxon>
        <taxon>Micrandreae</taxon>
        <taxon>Hevea</taxon>
    </lineage>
</organism>
<dbReference type="EMBL" id="JARPOI010000011">
    <property type="protein sequence ID" value="KAJ9169151.1"/>
    <property type="molecule type" value="Genomic_DNA"/>
</dbReference>
<gene>
    <name evidence="2" type="ORF">P3X46_020613</name>
</gene>
<name>A0ABQ9LMD6_HEVBR</name>
<evidence type="ECO:0000313" key="3">
    <source>
        <dbReference type="Proteomes" id="UP001174677"/>
    </source>
</evidence>
<evidence type="ECO:0000313" key="2">
    <source>
        <dbReference type="EMBL" id="KAJ9169151.1"/>
    </source>
</evidence>
<keyword evidence="1" id="KW-1133">Transmembrane helix</keyword>